<feature type="compositionally biased region" description="Pro residues" evidence="1">
    <location>
        <begin position="342"/>
        <end position="366"/>
    </location>
</feature>
<dbReference type="SUPFAM" id="SSF50969">
    <property type="entry name" value="YVTN repeat-like/Quinoprotein amine dehydrogenase"/>
    <property type="match status" value="1"/>
</dbReference>
<dbReference type="RefSeq" id="WP_244674909.1">
    <property type="nucleotide sequence ID" value="NZ_CP095046.1"/>
</dbReference>
<reference evidence="3" key="1">
    <citation type="submission" date="2022-04" db="EMBL/GenBank/DDBJ databases">
        <title>Hymenobacter sp. isolated from the air.</title>
        <authorList>
            <person name="Won M."/>
            <person name="Lee C.-M."/>
            <person name="Woen H.-Y."/>
            <person name="Kwon S.-W."/>
        </authorList>
    </citation>
    <scope>NUCLEOTIDE SEQUENCE</scope>
    <source>
        <strain evidence="3">5116S-3</strain>
    </source>
</reference>
<feature type="region of interest" description="Disordered" evidence="1">
    <location>
        <begin position="328"/>
        <end position="389"/>
    </location>
</feature>
<proteinExistence type="predicted"/>
<evidence type="ECO:0008006" key="5">
    <source>
        <dbReference type="Google" id="ProtNLM"/>
    </source>
</evidence>
<protein>
    <recommendedName>
        <fullName evidence="5">Fibronectin type-III domain-containing protein</fullName>
    </recommendedName>
</protein>
<dbReference type="Proteomes" id="UP000831796">
    <property type="component" value="Chromosome"/>
</dbReference>
<dbReference type="Gene3D" id="2.60.40.10">
    <property type="entry name" value="Immunoglobulins"/>
    <property type="match status" value="1"/>
</dbReference>
<evidence type="ECO:0000256" key="2">
    <source>
        <dbReference type="SAM" id="SignalP"/>
    </source>
</evidence>
<keyword evidence="2" id="KW-0732">Signal</keyword>
<sequence>MHRFSALFILLLLCLSACESARQEDPQPVPLTTSIALQVPQLQNDSTAVLTWSALNNPDVKEYRLKRWEVTNAPVTTYSVQPTNPAAPTVTYADGSIPYSDEVQYQVVGVLASGKTIESNTVIFRRPGVLMARAHLYDVLFDEPSRTLYFFSRGGIVSQYSLAAQQIVKTIQVGQSVEHGSLATFQGRRELYLPTEDGRVFIYDAASLTKLDEVRVNYSQPTRGLTSVLSSNGLLYITTTDNNGPTLRIYDRATKAPLPYQNNRDWYGQRLYQVPGSGTELVGMALYVFPMVYTYYSFTPAGTLIGSQQSFSQRNHQLDGRIFEFLPTGSATSPAPMVPSTTKPPPTSRPCPSYSPPTPATAPTRPPKLFTPAPRTAASTPFPCKRPTP</sequence>
<feature type="chain" id="PRO_5035831466" description="Fibronectin type-III domain-containing protein" evidence="2">
    <location>
        <begin position="22"/>
        <end position="389"/>
    </location>
</feature>
<accession>A0A8T9Q3F3</accession>
<evidence type="ECO:0000313" key="4">
    <source>
        <dbReference type="Proteomes" id="UP000831796"/>
    </source>
</evidence>
<name>A0A8T9Q3F3_9BACT</name>
<dbReference type="KEGG" id="hcu:MUN79_23255"/>
<dbReference type="AlphaFoldDB" id="A0A8T9Q3F3"/>
<dbReference type="InterPro" id="IPR015943">
    <property type="entry name" value="WD40/YVTN_repeat-like_dom_sf"/>
</dbReference>
<organism evidence="3 4">
    <name type="scientific">Hymenobacter cellulosilyticus</name>
    <dbReference type="NCBI Taxonomy" id="2932248"/>
    <lineage>
        <taxon>Bacteria</taxon>
        <taxon>Pseudomonadati</taxon>
        <taxon>Bacteroidota</taxon>
        <taxon>Cytophagia</taxon>
        <taxon>Cytophagales</taxon>
        <taxon>Hymenobacteraceae</taxon>
        <taxon>Hymenobacter</taxon>
    </lineage>
</organism>
<gene>
    <name evidence="3" type="ORF">MUN79_23255</name>
</gene>
<dbReference type="InterPro" id="IPR011044">
    <property type="entry name" value="Quino_amine_DH_bsu"/>
</dbReference>
<keyword evidence="4" id="KW-1185">Reference proteome</keyword>
<dbReference type="Gene3D" id="2.130.10.10">
    <property type="entry name" value="YVTN repeat-like/Quinoprotein amine dehydrogenase"/>
    <property type="match status" value="1"/>
</dbReference>
<dbReference type="EMBL" id="CP095046">
    <property type="protein sequence ID" value="UOQ71502.1"/>
    <property type="molecule type" value="Genomic_DNA"/>
</dbReference>
<dbReference type="InterPro" id="IPR013783">
    <property type="entry name" value="Ig-like_fold"/>
</dbReference>
<evidence type="ECO:0000256" key="1">
    <source>
        <dbReference type="SAM" id="MobiDB-lite"/>
    </source>
</evidence>
<feature type="signal peptide" evidence="2">
    <location>
        <begin position="1"/>
        <end position="21"/>
    </location>
</feature>
<evidence type="ECO:0000313" key="3">
    <source>
        <dbReference type="EMBL" id="UOQ71502.1"/>
    </source>
</evidence>